<evidence type="ECO:0000256" key="3">
    <source>
        <dbReference type="ARBA" id="ARBA00022475"/>
    </source>
</evidence>
<dbReference type="Pfam" id="PF02687">
    <property type="entry name" value="FtsX"/>
    <property type="match status" value="1"/>
</dbReference>
<comment type="subcellular location">
    <subcellularLocation>
        <location evidence="1">Cell membrane</location>
        <topology evidence="1">Multi-pass membrane protein</topology>
    </subcellularLocation>
</comment>
<feature type="transmembrane region" description="Helical" evidence="7">
    <location>
        <begin position="519"/>
        <end position="540"/>
    </location>
</feature>
<name>A0A6J4TFG4_9ACTN</name>
<evidence type="ECO:0000313" key="10">
    <source>
        <dbReference type="EMBL" id="CAA9521306.1"/>
    </source>
</evidence>
<dbReference type="InterPro" id="IPR003838">
    <property type="entry name" value="ABC3_permease_C"/>
</dbReference>
<accession>A0A6J4TFG4</accession>
<keyword evidence="3" id="KW-1003">Cell membrane</keyword>
<feature type="transmembrane region" description="Helical" evidence="7">
    <location>
        <begin position="316"/>
        <end position="341"/>
    </location>
</feature>
<evidence type="ECO:0000256" key="6">
    <source>
        <dbReference type="ARBA" id="ARBA00023136"/>
    </source>
</evidence>
<keyword evidence="5 7" id="KW-1133">Transmembrane helix</keyword>
<reference evidence="10" key="1">
    <citation type="submission" date="2020-02" db="EMBL/GenBank/DDBJ databases">
        <authorList>
            <person name="Meier V. D."/>
        </authorList>
    </citation>
    <scope>NUCLEOTIDE SEQUENCE</scope>
    <source>
        <strain evidence="10">AVDCRST_MAG05</strain>
    </source>
</reference>
<feature type="transmembrane region" description="Helical" evidence="7">
    <location>
        <begin position="369"/>
        <end position="391"/>
    </location>
</feature>
<dbReference type="GO" id="GO:0098797">
    <property type="term" value="C:plasma membrane protein complex"/>
    <property type="evidence" value="ECO:0007669"/>
    <property type="project" value="TreeGrafter"/>
</dbReference>
<feature type="domain" description="ABC3 transporter permease C-terminal" evidence="8">
    <location>
        <begin position="319"/>
        <end position="447"/>
    </location>
</feature>
<feature type="transmembrane region" description="Helical" evidence="7">
    <location>
        <begin position="53"/>
        <end position="71"/>
    </location>
</feature>
<feature type="non-terminal residue" evidence="10">
    <location>
        <position position="622"/>
    </location>
</feature>
<dbReference type="PANTHER" id="PTHR30489:SF0">
    <property type="entry name" value="LIPOPROTEIN-RELEASING SYSTEM TRANSMEMBRANE PROTEIN LOLE"/>
    <property type="match status" value="1"/>
</dbReference>
<dbReference type="GO" id="GO:0044874">
    <property type="term" value="P:lipoprotein localization to outer membrane"/>
    <property type="evidence" value="ECO:0007669"/>
    <property type="project" value="TreeGrafter"/>
</dbReference>
<keyword evidence="6 7" id="KW-0472">Membrane</keyword>
<evidence type="ECO:0000256" key="7">
    <source>
        <dbReference type="SAM" id="Phobius"/>
    </source>
</evidence>
<evidence type="ECO:0000256" key="1">
    <source>
        <dbReference type="ARBA" id="ARBA00004651"/>
    </source>
</evidence>
<evidence type="ECO:0000259" key="9">
    <source>
        <dbReference type="Pfam" id="PF12704"/>
    </source>
</evidence>
<feature type="transmembrane region" description="Helical" evidence="7">
    <location>
        <begin position="12"/>
        <end position="32"/>
    </location>
</feature>
<comment type="similarity">
    <text evidence="2">Belongs to the ABC-4 integral membrane protein family. LolC/E subfamily.</text>
</comment>
<dbReference type="PANTHER" id="PTHR30489">
    <property type="entry name" value="LIPOPROTEIN-RELEASING SYSTEM TRANSMEMBRANE PROTEIN LOLE"/>
    <property type="match status" value="1"/>
</dbReference>
<feature type="transmembrane region" description="Helical" evidence="7">
    <location>
        <begin position="604"/>
        <end position="621"/>
    </location>
</feature>
<proteinExistence type="inferred from homology"/>
<feature type="transmembrane region" description="Helical" evidence="7">
    <location>
        <begin position="420"/>
        <end position="443"/>
    </location>
</feature>
<keyword evidence="4 7" id="KW-0812">Transmembrane</keyword>
<feature type="transmembrane region" description="Helical" evidence="7">
    <location>
        <begin position="464"/>
        <end position="484"/>
    </location>
</feature>
<dbReference type="InterPro" id="IPR025857">
    <property type="entry name" value="MacB_PCD"/>
</dbReference>
<evidence type="ECO:0000259" key="8">
    <source>
        <dbReference type="Pfam" id="PF02687"/>
    </source>
</evidence>
<gene>
    <name evidence="10" type="ORF">AVDCRST_MAG05-3630</name>
</gene>
<evidence type="ECO:0000256" key="2">
    <source>
        <dbReference type="ARBA" id="ARBA00005236"/>
    </source>
</evidence>
<protein>
    <recommendedName>
        <fullName evidence="11">ABC3 transporter permease protein domain-containing protein</fullName>
    </recommendedName>
</protein>
<dbReference type="AlphaFoldDB" id="A0A6J4TFG4"/>
<dbReference type="InterPro" id="IPR051447">
    <property type="entry name" value="Lipoprotein-release_system"/>
</dbReference>
<evidence type="ECO:0000256" key="4">
    <source>
        <dbReference type="ARBA" id="ARBA00022692"/>
    </source>
</evidence>
<evidence type="ECO:0000256" key="5">
    <source>
        <dbReference type="ARBA" id="ARBA00022989"/>
    </source>
</evidence>
<sequence length="622" mass="65802">MDKLFGVPIDQLLTILLAVFGVGAALLSFSALTNRVVFKMGARNIPRRRAQTALIVMGLMLATLLFSASFTTGDTLTNSFRAMATESLGEVDVQVKSDARSSDNVRMGNVPGSRDPYFDADLADEVRDRLSGDEDIAGVAPLAAESTSVASPVTDLSEAQTDVLGVDADSTRGFGRPVTATDETLAVGDLAAGEAYISAGLAESLRVERGDAIEAHLGRQPAKLNVADIYERGANPAGENSLILPLGELQRITGNEGKVNSIIISHAGPGVEGGAHTAATVSALEPLLEVNDLKAEPVKKDAIEQADDGGSQFANIFLMFGQFSIAAGILLIFLIFVMLAAERKRELGIARGVGMQRGHLVRMFAYEGALYALIASAVGSVLGVGVGWAMVKVIGAAVRRFDGGPGGEFDVAFAFEPKSVAIAFLMGMVLTFLIVLIASWRVSRLNIIRAIRDIPEPESNRTSVKGWLLAVATAVVGALMFLQGSEVRSMGLYMLGSSLVIVGAALVARRLRVPDRAAFTAAGTGLLVWWLLPASFFAGITPDGMSQGMEMFFISGIMIVIGAVWVLIYNADILLAGIVAVFGRIKGLPPVLKTAVKYPMQSRFRTGMTLAMFSLVVFTIVV</sequence>
<dbReference type="EMBL" id="CADCVM010000402">
    <property type="protein sequence ID" value="CAA9521306.1"/>
    <property type="molecule type" value="Genomic_DNA"/>
</dbReference>
<dbReference type="Pfam" id="PF12704">
    <property type="entry name" value="MacB_PCD"/>
    <property type="match status" value="1"/>
</dbReference>
<feature type="transmembrane region" description="Helical" evidence="7">
    <location>
        <begin position="552"/>
        <end position="583"/>
    </location>
</feature>
<feature type="domain" description="MacB-like periplasmic core" evidence="9">
    <location>
        <begin position="52"/>
        <end position="281"/>
    </location>
</feature>
<feature type="transmembrane region" description="Helical" evidence="7">
    <location>
        <begin position="490"/>
        <end position="507"/>
    </location>
</feature>
<evidence type="ECO:0008006" key="11">
    <source>
        <dbReference type="Google" id="ProtNLM"/>
    </source>
</evidence>
<organism evidence="10">
    <name type="scientific">uncultured Rubrobacteraceae bacterium</name>
    <dbReference type="NCBI Taxonomy" id="349277"/>
    <lineage>
        <taxon>Bacteria</taxon>
        <taxon>Bacillati</taxon>
        <taxon>Actinomycetota</taxon>
        <taxon>Rubrobacteria</taxon>
        <taxon>Rubrobacterales</taxon>
        <taxon>Rubrobacteraceae</taxon>
        <taxon>environmental samples</taxon>
    </lineage>
</organism>